<proteinExistence type="predicted"/>
<name>A0AC59EXN6_9VIRU</name>
<keyword evidence="1" id="KW-0808">Transferase</keyword>
<accession>A0AC59EXN6</accession>
<dbReference type="Proteomes" id="UP000204225">
    <property type="component" value="Segment"/>
</dbReference>
<organism evidence="1 2">
    <name type="scientific">Phaeocystis globosa virus PgV-16T</name>
    <dbReference type="NCBI Taxonomy" id="3071227"/>
    <lineage>
        <taxon>Viruses</taxon>
        <taxon>Varidnaviria</taxon>
        <taxon>Bamfordvirae</taxon>
        <taxon>Nucleocytoviricota</taxon>
        <taxon>Megaviricetes</taxon>
        <taxon>Imitervirales</taxon>
        <taxon>Mesomimiviridae</taxon>
        <taxon>Tethysvirus</taxon>
        <taxon>Tethysvirus hollandense</taxon>
    </lineage>
</organism>
<sequence>MLTAVENNNVRSVYQDIAQHFNNTRVYKWSWVVDFLNKYTGDNLILDLGCGNGRNMVHNQIKFIGIDNCDKFIHICRGKGLEVYNYNITDVRLKSNLVDAIICIAVFHHLSTVEHRIEALKEMKRLVKPGGKILISVWSINQPANSKRHFNNYGNNIVLWNNYGTTYERFYYIFEVDEIKELFKSIGLNLISHELNYGNEIFTLTT</sequence>
<keyword evidence="2" id="KW-1185">Reference proteome</keyword>
<gene>
    <name evidence="1" type="ORF">PGCG_00418</name>
</gene>
<evidence type="ECO:0000313" key="1">
    <source>
        <dbReference type="EMBL" id="AGM15722.1"/>
    </source>
</evidence>
<reference evidence="1 2" key="1">
    <citation type="journal article" date="2013" name="Proc. Natl. Acad. Sci. U.S.A.">
        <title>Genome of Phaeocystis globosa virus PgV-16T highlights the common ancestry of the largest known DNA viruses infecting eukaryotes.</title>
        <authorList>
            <person name="Santini S."/>
            <person name="Jeudy S."/>
            <person name="Bartoli J."/>
            <person name="Poirot O."/>
            <person name="Lescot M."/>
            <person name="Abergel C."/>
            <person name="Barbe V."/>
            <person name="Wommack K.E."/>
            <person name="Noordeloos A.A."/>
            <person name="Brussaard C.P."/>
            <person name="Claverie J.M."/>
        </authorList>
    </citation>
    <scope>NUCLEOTIDE SEQUENCE [LARGE SCALE GENOMIC DNA]</scope>
    <source>
        <strain evidence="1 2">16T</strain>
    </source>
</reference>
<evidence type="ECO:0000313" key="2">
    <source>
        <dbReference type="Proteomes" id="UP000204225"/>
    </source>
</evidence>
<protein>
    <submittedName>
        <fullName evidence="1">Methyltransferase</fullName>
    </submittedName>
</protein>
<keyword evidence="1" id="KW-0489">Methyltransferase</keyword>
<dbReference type="EMBL" id="KC662249">
    <property type="protein sequence ID" value="AGM15722.1"/>
    <property type="molecule type" value="Genomic_DNA"/>
</dbReference>